<evidence type="ECO:0000313" key="2">
    <source>
        <dbReference type="Proteomes" id="UP000479000"/>
    </source>
</evidence>
<dbReference type="EMBL" id="CADCXU010015868">
    <property type="protein sequence ID" value="CAB0005073.1"/>
    <property type="molecule type" value="Genomic_DNA"/>
</dbReference>
<dbReference type="AlphaFoldDB" id="A0A6H5GNZ5"/>
<protein>
    <submittedName>
        <fullName evidence="1">Uncharacterized protein</fullName>
    </submittedName>
</protein>
<proteinExistence type="predicted"/>
<organism evidence="1 2">
    <name type="scientific">Nesidiocoris tenuis</name>
    <dbReference type="NCBI Taxonomy" id="355587"/>
    <lineage>
        <taxon>Eukaryota</taxon>
        <taxon>Metazoa</taxon>
        <taxon>Ecdysozoa</taxon>
        <taxon>Arthropoda</taxon>
        <taxon>Hexapoda</taxon>
        <taxon>Insecta</taxon>
        <taxon>Pterygota</taxon>
        <taxon>Neoptera</taxon>
        <taxon>Paraneoptera</taxon>
        <taxon>Hemiptera</taxon>
        <taxon>Heteroptera</taxon>
        <taxon>Panheteroptera</taxon>
        <taxon>Cimicomorpha</taxon>
        <taxon>Miridae</taxon>
        <taxon>Dicyphina</taxon>
        <taxon>Nesidiocoris</taxon>
    </lineage>
</organism>
<gene>
    <name evidence="1" type="ORF">NTEN_LOCUS10550</name>
</gene>
<sequence>DLYASPSYSVHLFLIPGPPLPPRSISPYLYGICERSHCFTLPPCRLPDPLKLPRSTSAHRWRALMLRWS</sequence>
<name>A0A6H5GNZ5_9HEMI</name>
<dbReference type="Proteomes" id="UP000479000">
    <property type="component" value="Unassembled WGS sequence"/>
</dbReference>
<reference evidence="1 2" key="1">
    <citation type="submission" date="2020-02" db="EMBL/GenBank/DDBJ databases">
        <authorList>
            <person name="Ferguson B K."/>
        </authorList>
    </citation>
    <scope>NUCLEOTIDE SEQUENCE [LARGE SCALE GENOMIC DNA]</scope>
</reference>
<feature type="non-terminal residue" evidence="1">
    <location>
        <position position="1"/>
    </location>
</feature>
<evidence type="ECO:0000313" key="1">
    <source>
        <dbReference type="EMBL" id="CAB0005073.1"/>
    </source>
</evidence>
<accession>A0A6H5GNZ5</accession>
<keyword evidence="2" id="KW-1185">Reference proteome</keyword>